<dbReference type="GO" id="GO:0007346">
    <property type="term" value="P:regulation of mitotic cell cycle"/>
    <property type="evidence" value="ECO:0007669"/>
    <property type="project" value="TreeGrafter"/>
</dbReference>
<organism evidence="2 3">
    <name type="scientific">Notiomystis cincta</name>
    <dbReference type="NCBI Taxonomy" id="366454"/>
    <lineage>
        <taxon>Eukaryota</taxon>
        <taxon>Metazoa</taxon>
        <taxon>Chordata</taxon>
        <taxon>Craniata</taxon>
        <taxon>Vertebrata</taxon>
        <taxon>Euteleostomi</taxon>
        <taxon>Archelosauria</taxon>
        <taxon>Archosauria</taxon>
        <taxon>Dinosauria</taxon>
        <taxon>Saurischia</taxon>
        <taxon>Theropoda</taxon>
        <taxon>Coelurosauria</taxon>
        <taxon>Aves</taxon>
        <taxon>Neognathae</taxon>
        <taxon>Neoaves</taxon>
        <taxon>Telluraves</taxon>
        <taxon>Australaves</taxon>
        <taxon>Passeriformes</taxon>
        <taxon>Notiomystidae</taxon>
        <taxon>Notiomystis</taxon>
    </lineage>
</organism>
<sequence>RGRRLSVPAVPRYVERVAALLRQKLQQSELLLAKRDALARKCREALAEQAALEPKLHRLQEKTKELQKLVRERWRPRETPPDPRFAPSRCPEPPPRCVLQIEADISKRYGGRPVNLMGINL</sequence>
<dbReference type="GO" id="GO:0012505">
    <property type="term" value="C:endomembrane system"/>
    <property type="evidence" value="ECO:0007669"/>
    <property type="project" value="TreeGrafter"/>
</dbReference>
<name>A0A7K6V838_9PASS</name>
<dbReference type="InterPro" id="IPR008491">
    <property type="entry name" value="CDK5RAP3"/>
</dbReference>
<comment type="caution">
    <text evidence="2">The sequence shown here is derived from an EMBL/GenBank/DDBJ whole genome shotgun (WGS) entry which is preliminary data.</text>
</comment>
<dbReference type="PANTHER" id="PTHR14894:SF0">
    <property type="entry name" value="CDK5 REGULATORY SUBUNIT-ASSOCIATED PROTEIN 3"/>
    <property type="match status" value="1"/>
</dbReference>
<evidence type="ECO:0000313" key="2">
    <source>
        <dbReference type="EMBL" id="NWX31227.1"/>
    </source>
</evidence>
<dbReference type="AlphaFoldDB" id="A0A7K6V838"/>
<gene>
    <name evidence="2" type="primary">Cdk5rap3</name>
    <name evidence="2" type="ORF">NOTCIN_R14620</name>
</gene>
<feature type="non-terminal residue" evidence="2">
    <location>
        <position position="121"/>
    </location>
</feature>
<comment type="similarity">
    <text evidence="1">Belongs to the CDK5RAP3 family.</text>
</comment>
<reference evidence="2 3" key="1">
    <citation type="submission" date="2019-09" db="EMBL/GenBank/DDBJ databases">
        <title>Bird 10,000 Genomes (B10K) Project - Family phase.</title>
        <authorList>
            <person name="Zhang G."/>
        </authorList>
    </citation>
    <scope>NUCLEOTIDE SEQUENCE [LARGE SCALE GENOMIC DNA]</scope>
    <source>
        <strain evidence="2">B10K-DU-029-75</strain>
    </source>
</reference>
<accession>A0A7K6V838</accession>
<evidence type="ECO:0000313" key="3">
    <source>
        <dbReference type="Proteomes" id="UP000579558"/>
    </source>
</evidence>
<dbReference type="Proteomes" id="UP000579558">
    <property type="component" value="Unassembled WGS sequence"/>
</dbReference>
<proteinExistence type="inferred from homology"/>
<dbReference type="PANTHER" id="PTHR14894">
    <property type="entry name" value="CDK5 REGULATORY SUBUNIT-ASSOCIATED PROTEIN 3"/>
    <property type="match status" value="1"/>
</dbReference>
<evidence type="ECO:0000256" key="1">
    <source>
        <dbReference type="ARBA" id="ARBA00007478"/>
    </source>
</evidence>
<dbReference type="OrthoDB" id="340432at2759"/>
<protein>
    <submittedName>
        <fullName evidence="2">CK5P3 protein</fullName>
    </submittedName>
</protein>
<keyword evidence="3" id="KW-1185">Reference proteome</keyword>
<feature type="non-terminal residue" evidence="2">
    <location>
        <position position="1"/>
    </location>
</feature>
<dbReference type="EMBL" id="VZRX01010937">
    <property type="protein sequence ID" value="NWX31227.1"/>
    <property type="molecule type" value="Genomic_DNA"/>
</dbReference>
<dbReference type="Pfam" id="PF05600">
    <property type="entry name" value="CDK5RAP3"/>
    <property type="match status" value="1"/>
</dbReference>